<dbReference type="EMBL" id="NHYE01005513">
    <property type="protein sequence ID" value="PPQ71162.1"/>
    <property type="molecule type" value="Genomic_DNA"/>
</dbReference>
<dbReference type="Proteomes" id="UP000284706">
    <property type="component" value="Unassembled WGS sequence"/>
</dbReference>
<evidence type="ECO:0000313" key="3">
    <source>
        <dbReference type="Proteomes" id="UP000284706"/>
    </source>
</evidence>
<gene>
    <name evidence="2" type="ORF">CVT26_011023</name>
</gene>
<protein>
    <submittedName>
        <fullName evidence="2">Uncharacterized protein</fullName>
    </submittedName>
</protein>
<dbReference type="OrthoDB" id="3050204at2759"/>
<dbReference type="AlphaFoldDB" id="A0A409VY10"/>
<sequence>MATPPPNRYRHHHRDTSRDLRSPTASQPTTPTSSSSSTSTGTAADIEACASFLEEVDEWLVRINQRVAELEHRHKKHLLGEGWDWMAKYQYRGDMPLPAVDDGDDRVSGVSVRYPTSSGARKK</sequence>
<dbReference type="InParanoid" id="A0A409VY10"/>
<organism evidence="2 3">
    <name type="scientific">Gymnopilus dilepis</name>
    <dbReference type="NCBI Taxonomy" id="231916"/>
    <lineage>
        <taxon>Eukaryota</taxon>
        <taxon>Fungi</taxon>
        <taxon>Dikarya</taxon>
        <taxon>Basidiomycota</taxon>
        <taxon>Agaricomycotina</taxon>
        <taxon>Agaricomycetes</taxon>
        <taxon>Agaricomycetidae</taxon>
        <taxon>Agaricales</taxon>
        <taxon>Agaricineae</taxon>
        <taxon>Hymenogastraceae</taxon>
        <taxon>Gymnopilus</taxon>
    </lineage>
</organism>
<evidence type="ECO:0000256" key="1">
    <source>
        <dbReference type="SAM" id="MobiDB-lite"/>
    </source>
</evidence>
<feature type="region of interest" description="Disordered" evidence="1">
    <location>
        <begin position="99"/>
        <end position="123"/>
    </location>
</feature>
<keyword evidence="3" id="KW-1185">Reference proteome</keyword>
<accession>A0A409VY10</accession>
<evidence type="ECO:0000313" key="2">
    <source>
        <dbReference type="EMBL" id="PPQ71162.1"/>
    </source>
</evidence>
<proteinExistence type="predicted"/>
<comment type="caution">
    <text evidence="2">The sequence shown here is derived from an EMBL/GenBank/DDBJ whole genome shotgun (WGS) entry which is preliminary data.</text>
</comment>
<feature type="region of interest" description="Disordered" evidence="1">
    <location>
        <begin position="1"/>
        <end position="42"/>
    </location>
</feature>
<name>A0A409VY10_9AGAR</name>
<reference evidence="2 3" key="1">
    <citation type="journal article" date="2018" name="Evol. Lett.">
        <title>Horizontal gene cluster transfer increased hallucinogenic mushroom diversity.</title>
        <authorList>
            <person name="Reynolds H.T."/>
            <person name="Vijayakumar V."/>
            <person name="Gluck-Thaler E."/>
            <person name="Korotkin H.B."/>
            <person name="Matheny P.B."/>
            <person name="Slot J.C."/>
        </authorList>
    </citation>
    <scope>NUCLEOTIDE SEQUENCE [LARGE SCALE GENOMIC DNA]</scope>
    <source>
        <strain evidence="2 3">SRW20</strain>
    </source>
</reference>
<feature type="compositionally biased region" description="Low complexity" evidence="1">
    <location>
        <begin position="22"/>
        <end position="42"/>
    </location>
</feature>
<feature type="compositionally biased region" description="Polar residues" evidence="1">
    <location>
        <begin position="114"/>
        <end position="123"/>
    </location>
</feature>